<comment type="caution">
    <text evidence="1">The sequence shown here is derived from an EMBL/GenBank/DDBJ whole genome shotgun (WGS) entry which is preliminary data.</text>
</comment>
<dbReference type="RefSeq" id="WP_131776691.1">
    <property type="nucleotide sequence ID" value="NZ_BMOB01000005.1"/>
</dbReference>
<dbReference type="Proteomes" id="UP000630149">
    <property type="component" value="Unassembled WGS sequence"/>
</dbReference>
<accession>A0A917JT28</accession>
<reference evidence="1" key="2">
    <citation type="submission" date="2020-09" db="EMBL/GenBank/DDBJ databases">
        <authorList>
            <person name="Sun Q."/>
            <person name="Ohkuma M."/>
        </authorList>
    </citation>
    <scope>NUCLEOTIDE SEQUENCE</scope>
    <source>
        <strain evidence="1">JCM 13919</strain>
    </source>
</reference>
<proteinExistence type="predicted"/>
<keyword evidence="2" id="KW-1185">Reference proteome</keyword>
<evidence type="ECO:0000313" key="1">
    <source>
        <dbReference type="EMBL" id="GGI85571.1"/>
    </source>
</evidence>
<reference evidence="1" key="1">
    <citation type="journal article" date="2014" name="Int. J. Syst. Evol. Microbiol.">
        <title>Complete genome sequence of Corynebacterium casei LMG S-19264T (=DSM 44701T), isolated from a smear-ripened cheese.</title>
        <authorList>
            <consortium name="US DOE Joint Genome Institute (JGI-PGF)"/>
            <person name="Walter F."/>
            <person name="Albersmeier A."/>
            <person name="Kalinowski J."/>
            <person name="Ruckert C."/>
        </authorList>
    </citation>
    <scope>NUCLEOTIDE SEQUENCE</scope>
    <source>
        <strain evidence="1">JCM 13919</strain>
    </source>
</reference>
<dbReference type="AlphaFoldDB" id="A0A917JT28"/>
<dbReference type="EMBL" id="BMOB01000005">
    <property type="protein sequence ID" value="GGI85571.1"/>
    <property type="molecule type" value="Genomic_DNA"/>
</dbReference>
<gene>
    <name evidence="1" type="ORF">GCM10007966_12710</name>
</gene>
<protein>
    <submittedName>
        <fullName evidence="1">Uncharacterized protein</fullName>
    </submittedName>
</protein>
<sequence length="77" mass="8524">MKRILAGLSGLVLILGLNSVAFAAGEIYLLLETDSGTKIKVQVPEDEQHKLKELKSGEMVKLWQREGGYPDVDIEIK</sequence>
<evidence type="ECO:0000313" key="2">
    <source>
        <dbReference type="Proteomes" id="UP000630149"/>
    </source>
</evidence>
<name>A0A917JT28_9GAMM</name>
<organism evidence="1 2">
    <name type="scientific">Legionella impletisoli</name>
    <dbReference type="NCBI Taxonomy" id="343510"/>
    <lineage>
        <taxon>Bacteria</taxon>
        <taxon>Pseudomonadati</taxon>
        <taxon>Pseudomonadota</taxon>
        <taxon>Gammaproteobacteria</taxon>
        <taxon>Legionellales</taxon>
        <taxon>Legionellaceae</taxon>
        <taxon>Legionella</taxon>
    </lineage>
</organism>